<comment type="caution">
    <text evidence="6">The sequence shown here is derived from an EMBL/GenBank/DDBJ whole genome shotgun (WGS) entry which is preliminary data.</text>
</comment>
<dbReference type="InterPro" id="IPR027141">
    <property type="entry name" value="LSm4/Sm_D1/D3"/>
</dbReference>
<dbReference type="SUPFAM" id="SSF50182">
    <property type="entry name" value="Sm-like ribonucleoproteins"/>
    <property type="match status" value="1"/>
</dbReference>
<dbReference type="SMART" id="SM00651">
    <property type="entry name" value="Sm"/>
    <property type="match status" value="1"/>
</dbReference>
<dbReference type="GO" id="GO:0003723">
    <property type="term" value="F:RNA binding"/>
    <property type="evidence" value="ECO:0007669"/>
    <property type="project" value="InterPro"/>
</dbReference>
<dbReference type="Gene3D" id="2.30.30.100">
    <property type="match status" value="1"/>
</dbReference>
<feature type="compositionally biased region" description="Basic and acidic residues" evidence="4">
    <location>
        <begin position="90"/>
        <end position="102"/>
    </location>
</feature>
<name>A0AAV9J1B5_CYACA</name>
<evidence type="ECO:0000256" key="2">
    <source>
        <dbReference type="ARBA" id="ARBA00023242"/>
    </source>
</evidence>
<dbReference type="GO" id="GO:1990904">
    <property type="term" value="C:ribonucleoprotein complex"/>
    <property type="evidence" value="ECO:0007669"/>
    <property type="project" value="UniProtKB-KW"/>
</dbReference>
<evidence type="ECO:0000259" key="5">
    <source>
        <dbReference type="PROSITE" id="PS52002"/>
    </source>
</evidence>
<evidence type="ECO:0000256" key="1">
    <source>
        <dbReference type="ARBA" id="ARBA00004123"/>
    </source>
</evidence>
<dbReference type="EMBL" id="JANCYW010000016">
    <property type="protein sequence ID" value="KAK4538133.1"/>
    <property type="molecule type" value="Genomic_DNA"/>
</dbReference>
<evidence type="ECO:0000313" key="7">
    <source>
        <dbReference type="Proteomes" id="UP001301350"/>
    </source>
</evidence>
<evidence type="ECO:0000256" key="3">
    <source>
        <dbReference type="ARBA" id="ARBA00023274"/>
    </source>
</evidence>
<protein>
    <recommendedName>
        <fullName evidence="5">Sm domain-containing protein</fullName>
    </recommendedName>
</protein>
<dbReference type="GO" id="GO:0005634">
    <property type="term" value="C:nucleus"/>
    <property type="evidence" value="ECO:0007669"/>
    <property type="project" value="UniProtKB-SubCell"/>
</dbReference>
<dbReference type="InterPro" id="IPR010920">
    <property type="entry name" value="LSM_dom_sf"/>
</dbReference>
<keyword evidence="3" id="KW-0687">Ribonucleoprotein</keyword>
<dbReference type="PROSITE" id="PS52002">
    <property type="entry name" value="SM"/>
    <property type="match status" value="1"/>
</dbReference>
<dbReference type="AlphaFoldDB" id="A0AAV9J1B5"/>
<feature type="region of interest" description="Disordered" evidence="4">
    <location>
        <begin position="90"/>
        <end position="111"/>
    </location>
</feature>
<sequence>MLPIGLLRAAVGKAVTVELKIGEVYSGTLTQVDVWMNLNLEEVAVADGEPTGASVAAADLTAAPRMLHVRGTVIKSVTLPDTVWADARDERVHRSVGEREQPPRTVRPSRT</sequence>
<keyword evidence="7" id="KW-1185">Reference proteome</keyword>
<accession>A0AAV9J1B5</accession>
<dbReference type="InterPro" id="IPR047575">
    <property type="entry name" value="Sm"/>
</dbReference>
<evidence type="ECO:0000256" key="4">
    <source>
        <dbReference type="SAM" id="MobiDB-lite"/>
    </source>
</evidence>
<dbReference type="InterPro" id="IPR001163">
    <property type="entry name" value="Sm_dom_euk/arc"/>
</dbReference>
<feature type="domain" description="Sm" evidence="5">
    <location>
        <begin position="2"/>
        <end position="83"/>
    </location>
</feature>
<dbReference type="PANTHER" id="PTHR23338">
    <property type="entry name" value="SMALL NUCLEAR RIBONUCLEOPROTEIN SM"/>
    <property type="match status" value="1"/>
</dbReference>
<reference evidence="6 7" key="1">
    <citation type="submission" date="2022-07" db="EMBL/GenBank/DDBJ databases">
        <title>Genome-wide signatures of adaptation to extreme environments.</title>
        <authorList>
            <person name="Cho C.H."/>
            <person name="Yoon H.S."/>
        </authorList>
    </citation>
    <scope>NUCLEOTIDE SEQUENCE [LARGE SCALE GENOMIC DNA]</scope>
    <source>
        <strain evidence="6 7">DBV 063 E5</strain>
    </source>
</reference>
<dbReference type="GO" id="GO:0006396">
    <property type="term" value="P:RNA processing"/>
    <property type="evidence" value="ECO:0007669"/>
    <property type="project" value="InterPro"/>
</dbReference>
<dbReference type="Proteomes" id="UP001301350">
    <property type="component" value="Unassembled WGS sequence"/>
</dbReference>
<proteinExistence type="predicted"/>
<evidence type="ECO:0000313" key="6">
    <source>
        <dbReference type="EMBL" id="KAK4538133.1"/>
    </source>
</evidence>
<dbReference type="Pfam" id="PF01423">
    <property type="entry name" value="LSM"/>
    <property type="match status" value="1"/>
</dbReference>
<organism evidence="6 7">
    <name type="scientific">Cyanidium caldarium</name>
    <name type="common">Red alga</name>
    <dbReference type="NCBI Taxonomy" id="2771"/>
    <lineage>
        <taxon>Eukaryota</taxon>
        <taxon>Rhodophyta</taxon>
        <taxon>Bangiophyceae</taxon>
        <taxon>Cyanidiales</taxon>
        <taxon>Cyanidiaceae</taxon>
        <taxon>Cyanidium</taxon>
    </lineage>
</organism>
<comment type="subcellular location">
    <subcellularLocation>
        <location evidence="1">Nucleus</location>
    </subcellularLocation>
</comment>
<gene>
    <name evidence="6" type="ORF">CDCA_CDCA16G4158</name>
</gene>
<keyword evidence="2" id="KW-0539">Nucleus</keyword>